<keyword evidence="10" id="KW-1185">Reference proteome</keyword>
<dbReference type="Pfam" id="PF02022">
    <property type="entry name" value="Integrase_Zn"/>
    <property type="match status" value="1"/>
</dbReference>
<keyword evidence="1" id="KW-0808">Transferase</keyword>
<evidence type="ECO:0000256" key="7">
    <source>
        <dbReference type="ARBA" id="ARBA00022918"/>
    </source>
</evidence>
<dbReference type="InterPro" id="IPR043502">
    <property type="entry name" value="DNA/RNA_pol_sf"/>
</dbReference>
<dbReference type="GO" id="GO:0016787">
    <property type="term" value="F:hydrolase activity"/>
    <property type="evidence" value="ECO:0007669"/>
    <property type="project" value="UniProtKB-KW"/>
</dbReference>
<dbReference type="GO" id="GO:0008270">
    <property type="term" value="F:zinc ion binding"/>
    <property type="evidence" value="ECO:0007669"/>
    <property type="project" value="InterPro"/>
</dbReference>
<dbReference type="Gene3D" id="3.10.10.10">
    <property type="entry name" value="HIV Type 1 Reverse Transcriptase, subunit A, domain 1"/>
    <property type="match status" value="1"/>
</dbReference>
<dbReference type="GO" id="GO:0035613">
    <property type="term" value="F:RNA stem-loop binding"/>
    <property type="evidence" value="ECO:0007669"/>
    <property type="project" value="TreeGrafter"/>
</dbReference>
<evidence type="ECO:0000256" key="3">
    <source>
        <dbReference type="ARBA" id="ARBA00022722"/>
    </source>
</evidence>
<feature type="domain" description="Integrase-type" evidence="8">
    <location>
        <begin position="49"/>
        <end position="78"/>
    </location>
</feature>
<dbReference type="SUPFAM" id="SSF46919">
    <property type="entry name" value="N-terminal Zn binding domain of HIV integrase"/>
    <property type="match status" value="1"/>
</dbReference>
<feature type="non-terminal residue" evidence="9">
    <location>
        <position position="1"/>
    </location>
</feature>
<dbReference type="InterPro" id="IPR003308">
    <property type="entry name" value="Integrase_Zn-bd_dom_N"/>
</dbReference>
<proteinExistence type="predicted"/>
<keyword evidence="3" id="KW-0540">Nuclease</keyword>
<evidence type="ECO:0000256" key="5">
    <source>
        <dbReference type="ARBA" id="ARBA00022759"/>
    </source>
</evidence>
<name>A0A7K7R1K4_POEAT</name>
<dbReference type="GO" id="GO:0004519">
    <property type="term" value="F:endonuclease activity"/>
    <property type="evidence" value="ECO:0007669"/>
    <property type="project" value="UniProtKB-KW"/>
</dbReference>
<keyword evidence="2" id="KW-0548">Nucleotidyltransferase</keyword>
<evidence type="ECO:0000256" key="1">
    <source>
        <dbReference type="ARBA" id="ARBA00022679"/>
    </source>
</evidence>
<accession>A0A7K7R1K4</accession>
<evidence type="ECO:0000256" key="2">
    <source>
        <dbReference type="ARBA" id="ARBA00022695"/>
    </source>
</evidence>
<keyword evidence="5" id="KW-0255">Endonuclease</keyword>
<dbReference type="AlphaFoldDB" id="A0A7K7R1K4"/>
<dbReference type="InterPro" id="IPR043128">
    <property type="entry name" value="Rev_trsase/Diguanyl_cyclase"/>
</dbReference>
<reference evidence="9 10" key="1">
    <citation type="submission" date="2019-09" db="EMBL/GenBank/DDBJ databases">
        <title>Bird 10,000 Genomes (B10K) Project - Family phase.</title>
        <authorList>
            <person name="Zhang G."/>
        </authorList>
    </citation>
    <scope>NUCLEOTIDE SEQUENCE [LARGE SCALE GENOMIC DNA]</scope>
    <source>
        <strain evidence="9">OUT-0023</strain>
        <tissue evidence="9">Blood</tissue>
    </source>
</reference>
<dbReference type="SUPFAM" id="SSF56672">
    <property type="entry name" value="DNA/RNA polymerases"/>
    <property type="match status" value="1"/>
</dbReference>
<evidence type="ECO:0000259" key="8">
    <source>
        <dbReference type="Pfam" id="PF02022"/>
    </source>
</evidence>
<evidence type="ECO:0000256" key="4">
    <source>
        <dbReference type="ARBA" id="ARBA00022723"/>
    </source>
</evidence>
<dbReference type="PANTHER" id="PTHR41694:SF3">
    <property type="entry name" value="RNA-DIRECTED DNA POLYMERASE-RELATED"/>
    <property type="match status" value="1"/>
</dbReference>
<gene>
    <name evidence="9" type="primary">Ervk6_1</name>
    <name evidence="9" type="ORF">POEATR_R15742</name>
</gene>
<dbReference type="GO" id="GO:0003964">
    <property type="term" value="F:RNA-directed DNA polymerase activity"/>
    <property type="evidence" value="ECO:0007669"/>
    <property type="project" value="UniProtKB-KW"/>
</dbReference>
<organism evidence="9 10">
    <name type="scientific">Poecile atricapillus</name>
    <name type="common">Black-capped chickadee</name>
    <name type="synonym">Parus atricapillus</name>
    <dbReference type="NCBI Taxonomy" id="48891"/>
    <lineage>
        <taxon>Eukaryota</taxon>
        <taxon>Metazoa</taxon>
        <taxon>Chordata</taxon>
        <taxon>Craniata</taxon>
        <taxon>Vertebrata</taxon>
        <taxon>Euteleostomi</taxon>
        <taxon>Archelosauria</taxon>
        <taxon>Archosauria</taxon>
        <taxon>Dinosauria</taxon>
        <taxon>Saurischia</taxon>
        <taxon>Theropoda</taxon>
        <taxon>Coelurosauria</taxon>
        <taxon>Aves</taxon>
        <taxon>Neognathae</taxon>
        <taxon>Neoaves</taxon>
        <taxon>Telluraves</taxon>
        <taxon>Australaves</taxon>
        <taxon>Passeriformes</taxon>
        <taxon>Paridae</taxon>
        <taxon>Poecile</taxon>
    </lineage>
</organism>
<protein>
    <submittedName>
        <fullName evidence="9">POK6 protein</fullName>
    </submittedName>
</protein>
<evidence type="ECO:0000313" key="9">
    <source>
        <dbReference type="EMBL" id="NWZ85580.1"/>
    </source>
</evidence>
<feature type="non-terminal residue" evidence="9">
    <location>
        <position position="78"/>
    </location>
</feature>
<dbReference type="Gene3D" id="3.30.70.270">
    <property type="match status" value="1"/>
</dbReference>
<keyword evidence="6" id="KW-0378">Hydrolase</keyword>
<dbReference type="EMBL" id="VZSS01000115">
    <property type="protein sequence ID" value="NWZ85580.1"/>
    <property type="molecule type" value="Genomic_DNA"/>
</dbReference>
<keyword evidence="7" id="KW-0695">RNA-directed DNA polymerase</keyword>
<dbReference type="PANTHER" id="PTHR41694">
    <property type="entry name" value="ENDOGENOUS RETROVIRUS GROUP K MEMBER POL PROTEIN"/>
    <property type="match status" value="1"/>
</dbReference>
<evidence type="ECO:0000313" key="10">
    <source>
        <dbReference type="Proteomes" id="UP000540071"/>
    </source>
</evidence>
<dbReference type="Proteomes" id="UP000540071">
    <property type="component" value="Unassembled WGS sequence"/>
</dbReference>
<evidence type="ECO:0000256" key="6">
    <source>
        <dbReference type="ARBA" id="ARBA00022801"/>
    </source>
</evidence>
<comment type="caution">
    <text evidence="9">The sequence shown here is derived from an EMBL/GenBank/DDBJ whole genome shotgun (WGS) entry which is preliminary data.</text>
</comment>
<sequence length="78" mass="8700">MGTLQPGIPSPVMLPQKWPLLIVDLKGCFFTTPLHLEDTKRFFETACMAHKQFHQNAKGLMQFSLSISKAQGIVQACP</sequence>
<dbReference type="InterPro" id="IPR017856">
    <property type="entry name" value="Integrase-like_N"/>
</dbReference>
<keyword evidence="4" id="KW-0479">Metal-binding</keyword>